<sequence>MSDIESQSVMDALRSTLGALDLDEEDQAACALAWRLAEAIDTEGSARALADLAGKLLQVLESLGATPAARKALVKGVDQGAGARQRSALDELRERRDRRKNGAATVDATTT</sequence>
<dbReference type="STRING" id="882082.SaccyDRAFT_3812"/>
<dbReference type="EMBL" id="CM001440">
    <property type="protein sequence ID" value="EHR62639.1"/>
    <property type="molecule type" value="Genomic_DNA"/>
</dbReference>
<dbReference type="RefSeq" id="WP_005458539.1">
    <property type="nucleotide sequence ID" value="NZ_CM001440.1"/>
</dbReference>
<dbReference type="Proteomes" id="UP000002791">
    <property type="component" value="Chromosome"/>
</dbReference>
<evidence type="ECO:0000313" key="3">
    <source>
        <dbReference type="EMBL" id="EHR62639.1"/>
    </source>
</evidence>
<evidence type="ECO:0000256" key="1">
    <source>
        <dbReference type="SAM" id="MobiDB-lite"/>
    </source>
</evidence>
<dbReference type="HOGENOM" id="CLU_2156518_0_0_11"/>
<accession>H5XG57</accession>
<evidence type="ECO:0000313" key="4">
    <source>
        <dbReference type="Proteomes" id="UP000002791"/>
    </source>
</evidence>
<organism evidence="3 4">
    <name type="scientific">Saccharomonospora cyanea NA-134</name>
    <dbReference type="NCBI Taxonomy" id="882082"/>
    <lineage>
        <taxon>Bacteria</taxon>
        <taxon>Bacillati</taxon>
        <taxon>Actinomycetota</taxon>
        <taxon>Actinomycetes</taxon>
        <taxon>Pseudonocardiales</taxon>
        <taxon>Pseudonocardiaceae</taxon>
        <taxon>Saccharomonospora</taxon>
    </lineage>
</organism>
<gene>
    <name evidence="3" type="ORF">SaccyDRAFT_3812</name>
</gene>
<dbReference type="AlphaFoldDB" id="H5XG57"/>
<proteinExistence type="predicted"/>
<dbReference type="Pfam" id="PF23931">
    <property type="entry name" value="Terminase_6"/>
    <property type="match status" value="1"/>
</dbReference>
<feature type="domain" description="Terminase small subunit actinomycetes phage-type" evidence="2">
    <location>
        <begin position="22"/>
        <end position="99"/>
    </location>
</feature>
<protein>
    <recommendedName>
        <fullName evidence="2">Terminase small subunit actinomycetes phage-type domain-containing protein</fullName>
    </recommendedName>
</protein>
<keyword evidence="4" id="KW-1185">Reference proteome</keyword>
<feature type="region of interest" description="Disordered" evidence="1">
    <location>
        <begin position="77"/>
        <end position="111"/>
    </location>
</feature>
<evidence type="ECO:0000259" key="2">
    <source>
        <dbReference type="Pfam" id="PF23931"/>
    </source>
</evidence>
<dbReference type="OrthoDB" id="9938256at2"/>
<dbReference type="InterPro" id="IPR057630">
    <property type="entry name" value="Terminase_6"/>
</dbReference>
<name>H5XG57_9PSEU</name>
<reference evidence="3 4" key="1">
    <citation type="submission" date="2011-11" db="EMBL/GenBank/DDBJ databases">
        <title>The Noncontiguous Finished sequence of Saccharomonospora cyanea NA-134.</title>
        <authorList>
            <consortium name="US DOE Joint Genome Institute"/>
            <person name="Lucas S."/>
            <person name="Han J."/>
            <person name="Lapidus A."/>
            <person name="Cheng J.-F."/>
            <person name="Goodwin L."/>
            <person name="Pitluck S."/>
            <person name="Peters L."/>
            <person name="Ovchinnikova G."/>
            <person name="Lu M."/>
            <person name="Detter J.C."/>
            <person name="Han C."/>
            <person name="Tapia R."/>
            <person name="Land M."/>
            <person name="Hauser L."/>
            <person name="Kyrpides N."/>
            <person name="Ivanova N."/>
            <person name="Pagani I."/>
            <person name="Brambilla E.-M."/>
            <person name="Klenk H.-P."/>
            <person name="Woyke T."/>
        </authorList>
    </citation>
    <scope>NUCLEOTIDE SEQUENCE [LARGE SCALE GENOMIC DNA]</scope>
    <source>
        <strain evidence="3 4">NA-134</strain>
    </source>
</reference>